<gene>
    <name evidence="2" type="ORF">DSTB1V02_LOCUS7794</name>
</gene>
<dbReference type="InterPro" id="IPR001283">
    <property type="entry name" value="CRISP-related"/>
</dbReference>
<dbReference type="PANTHER" id="PTHR10334">
    <property type="entry name" value="CYSTEINE-RICH SECRETORY PROTEIN-RELATED"/>
    <property type="match status" value="1"/>
</dbReference>
<name>A0A7R8XIC3_9CRUS</name>
<dbReference type="Gene3D" id="3.40.33.10">
    <property type="entry name" value="CAP"/>
    <property type="match status" value="2"/>
</dbReference>
<dbReference type="InterPro" id="IPR035940">
    <property type="entry name" value="CAP_sf"/>
</dbReference>
<dbReference type="SUPFAM" id="SSF55797">
    <property type="entry name" value="PR-1-like"/>
    <property type="match status" value="2"/>
</dbReference>
<proteinExistence type="predicted"/>
<dbReference type="Pfam" id="PF00188">
    <property type="entry name" value="CAP"/>
    <property type="match status" value="2"/>
</dbReference>
<accession>A0A7R8XIC3</accession>
<feature type="domain" description="SCP" evidence="1">
    <location>
        <begin position="8"/>
        <end position="188"/>
    </location>
</feature>
<dbReference type="EMBL" id="CAJPEV010001654">
    <property type="protein sequence ID" value="CAG0893719.1"/>
    <property type="molecule type" value="Genomic_DNA"/>
</dbReference>
<evidence type="ECO:0000259" key="1">
    <source>
        <dbReference type="SMART" id="SM00198"/>
    </source>
</evidence>
<evidence type="ECO:0000313" key="2">
    <source>
        <dbReference type="EMBL" id="CAD7247971.1"/>
    </source>
</evidence>
<dbReference type="InterPro" id="IPR034113">
    <property type="entry name" value="SCP_GAPR1-like"/>
</dbReference>
<dbReference type="EMBL" id="LR901171">
    <property type="protein sequence ID" value="CAD7247971.1"/>
    <property type="molecule type" value="Genomic_DNA"/>
</dbReference>
<keyword evidence="3" id="KW-1185">Reference proteome</keyword>
<protein>
    <recommendedName>
        <fullName evidence="1">SCP domain-containing protein</fullName>
    </recommendedName>
</protein>
<dbReference type="SMART" id="SM00198">
    <property type="entry name" value="SCP"/>
    <property type="match status" value="1"/>
</dbReference>
<reference evidence="2" key="1">
    <citation type="submission" date="2020-11" db="EMBL/GenBank/DDBJ databases">
        <authorList>
            <person name="Tran Van P."/>
        </authorList>
    </citation>
    <scope>NUCLEOTIDE SEQUENCE</scope>
</reference>
<dbReference type="InterPro" id="IPR014044">
    <property type="entry name" value="CAP_dom"/>
</dbReference>
<evidence type="ECO:0000313" key="3">
    <source>
        <dbReference type="Proteomes" id="UP000677054"/>
    </source>
</evidence>
<sequence length="218" mass="24804">MAPSSEAAFAKEVLRLHNDYRAKHGSPPLSLAKELSLYSLAWARQLAKWNRMVHRSDVGRKDGKEYGENLYMRWSTKKLPLNKQSQEWANKLAKEDRGMRHRPGEKLGACLYRLKNHGCDVIPKEVVDSWYKHLSTFNFRNPERNGPSTGSQVIWKESQRLGLGMALTKDGKTWYVVAHYDPPGNITGRYSANVLPRQISRPVAKPARSSKSSSCLIL</sequence>
<organism evidence="2">
    <name type="scientific">Darwinula stevensoni</name>
    <dbReference type="NCBI Taxonomy" id="69355"/>
    <lineage>
        <taxon>Eukaryota</taxon>
        <taxon>Metazoa</taxon>
        <taxon>Ecdysozoa</taxon>
        <taxon>Arthropoda</taxon>
        <taxon>Crustacea</taxon>
        <taxon>Oligostraca</taxon>
        <taxon>Ostracoda</taxon>
        <taxon>Podocopa</taxon>
        <taxon>Podocopida</taxon>
        <taxon>Darwinulocopina</taxon>
        <taxon>Darwinuloidea</taxon>
        <taxon>Darwinulidae</taxon>
        <taxon>Darwinula</taxon>
    </lineage>
</organism>
<dbReference type="CDD" id="cd05382">
    <property type="entry name" value="CAP_GAPR1-like"/>
    <property type="match status" value="1"/>
</dbReference>
<dbReference type="Proteomes" id="UP000677054">
    <property type="component" value="Unassembled WGS sequence"/>
</dbReference>
<dbReference type="AlphaFoldDB" id="A0A7R8XIC3"/>
<dbReference type="OrthoDB" id="337038at2759"/>